<accession>A0A1F4XM89</accession>
<dbReference type="EMBL" id="MEWS01000008">
    <property type="protein sequence ID" value="OGC82766.1"/>
    <property type="molecule type" value="Genomic_DNA"/>
</dbReference>
<organism evidence="1 2">
    <name type="scientific">Candidatus Abawacabacteria bacterium RIFCSPHIGHO2_01_FULL_46_8</name>
    <dbReference type="NCBI Taxonomy" id="1817815"/>
    <lineage>
        <taxon>Bacteria</taxon>
        <taxon>Candidatus Abawacaibacteriota</taxon>
    </lineage>
</organism>
<dbReference type="Proteomes" id="UP000177521">
    <property type="component" value="Unassembled WGS sequence"/>
</dbReference>
<sequence>MKVDLIFPVGDLFKQDGAVTELKHELAVDVSALDPDLKAKTKLTASLTLIRAGDSIAAILKGAKLVVELACLRCLTCYNHPLDLPDLERYFYLPQDGLEAEGEYFLIDPATNRIDLTEMLRQEIIFALPLRPLCQEKCLGLLSQQEVKGEALHQPLAQLNEFWQAEQEKEDQT</sequence>
<protein>
    <recommendedName>
        <fullName evidence="3">DUF177 domain-containing protein</fullName>
    </recommendedName>
</protein>
<proteinExistence type="predicted"/>
<evidence type="ECO:0000313" key="2">
    <source>
        <dbReference type="Proteomes" id="UP000177521"/>
    </source>
</evidence>
<name>A0A1F4XM89_9BACT</name>
<comment type="caution">
    <text evidence="1">The sequence shown here is derived from an EMBL/GenBank/DDBJ whole genome shotgun (WGS) entry which is preliminary data.</text>
</comment>
<gene>
    <name evidence="1" type="ORF">A2788_02605</name>
</gene>
<dbReference type="Pfam" id="PF02620">
    <property type="entry name" value="YceD"/>
    <property type="match status" value="1"/>
</dbReference>
<dbReference type="AlphaFoldDB" id="A0A1F4XM89"/>
<evidence type="ECO:0000313" key="1">
    <source>
        <dbReference type="EMBL" id="OGC82766.1"/>
    </source>
</evidence>
<evidence type="ECO:0008006" key="3">
    <source>
        <dbReference type="Google" id="ProtNLM"/>
    </source>
</evidence>
<dbReference type="InterPro" id="IPR003772">
    <property type="entry name" value="YceD"/>
</dbReference>
<reference evidence="1 2" key="1">
    <citation type="journal article" date="2016" name="Nat. Commun.">
        <title>Thousands of microbial genomes shed light on interconnected biogeochemical processes in an aquifer system.</title>
        <authorList>
            <person name="Anantharaman K."/>
            <person name="Brown C.T."/>
            <person name="Hug L.A."/>
            <person name="Sharon I."/>
            <person name="Castelle C.J."/>
            <person name="Probst A.J."/>
            <person name="Thomas B.C."/>
            <person name="Singh A."/>
            <person name="Wilkins M.J."/>
            <person name="Karaoz U."/>
            <person name="Brodie E.L."/>
            <person name="Williams K.H."/>
            <person name="Hubbard S.S."/>
            <person name="Banfield J.F."/>
        </authorList>
    </citation>
    <scope>NUCLEOTIDE SEQUENCE [LARGE SCALE GENOMIC DNA]</scope>
</reference>